<keyword evidence="3" id="KW-1185">Reference proteome</keyword>
<evidence type="ECO:0000313" key="2">
    <source>
        <dbReference type="EMBL" id="MCW1886444.1"/>
    </source>
</evidence>
<organism evidence="2 3">
    <name type="scientific">Luteolibacter flavescens</name>
    <dbReference type="NCBI Taxonomy" id="1859460"/>
    <lineage>
        <taxon>Bacteria</taxon>
        <taxon>Pseudomonadati</taxon>
        <taxon>Verrucomicrobiota</taxon>
        <taxon>Verrucomicrobiia</taxon>
        <taxon>Verrucomicrobiales</taxon>
        <taxon>Verrucomicrobiaceae</taxon>
        <taxon>Luteolibacter</taxon>
    </lineage>
</organism>
<evidence type="ECO:0008006" key="4">
    <source>
        <dbReference type="Google" id="ProtNLM"/>
    </source>
</evidence>
<keyword evidence="1" id="KW-0732">Signal</keyword>
<feature type="chain" id="PRO_5045524820" description="PEP-CTERM sorting domain-containing protein" evidence="1">
    <location>
        <begin position="17"/>
        <end position="301"/>
    </location>
</feature>
<dbReference type="Proteomes" id="UP001207930">
    <property type="component" value="Unassembled WGS sequence"/>
</dbReference>
<proteinExistence type="predicted"/>
<protein>
    <recommendedName>
        <fullName evidence="4">PEP-CTERM sorting domain-containing protein</fullName>
    </recommendedName>
</protein>
<evidence type="ECO:0000256" key="1">
    <source>
        <dbReference type="SAM" id="SignalP"/>
    </source>
</evidence>
<dbReference type="RefSeq" id="WP_264502401.1">
    <property type="nucleotide sequence ID" value="NZ_JAPDDS010000010.1"/>
</dbReference>
<accession>A0ABT3FT90</accession>
<dbReference type="EMBL" id="JAPDDS010000010">
    <property type="protein sequence ID" value="MCW1886444.1"/>
    <property type="molecule type" value="Genomic_DNA"/>
</dbReference>
<evidence type="ECO:0000313" key="3">
    <source>
        <dbReference type="Proteomes" id="UP001207930"/>
    </source>
</evidence>
<comment type="caution">
    <text evidence="2">The sequence shown here is derived from an EMBL/GenBank/DDBJ whole genome shotgun (WGS) entry which is preliminary data.</text>
</comment>
<reference evidence="2 3" key="1">
    <citation type="submission" date="2022-10" db="EMBL/GenBank/DDBJ databases">
        <title>Luteolibacter flavescens strain MCCC 1K03193, whole genome shotgun sequencing project.</title>
        <authorList>
            <person name="Zhao G."/>
            <person name="Shen L."/>
        </authorList>
    </citation>
    <scope>NUCLEOTIDE SEQUENCE [LARGE SCALE GENOMIC DNA]</scope>
    <source>
        <strain evidence="2 3">MCCC 1K03193</strain>
    </source>
</reference>
<feature type="signal peptide" evidence="1">
    <location>
        <begin position="1"/>
        <end position="16"/>
    </location>
</feature>
<sequence>MKLRLLAFLIPATLHAGPYAGVAGPGSPAVSKDDSRIVAWASGHSEVTYGVDVDNMWRTPEKATGKATTDVYDIVCLGNGGQITMYFPHSVRDGAGADFAVFENSFSDTFLELAFVEVSSDGVNFFRFPSASLTPSKVGPFDTTMDPTNIDGLAGKYRGGYGTPFDLASLPDSPLLNKQRVAFVRIIDIIGDGKTKDSSGRPIYDPTPVIGSGGFDLDAIGVIHINDGDFSLVNFTLTGTTAALEWQSNPGQSYRIESGTKLDDWQPVETVTARTNRGTTLRTVNFAAGPRRFWRVVRTSP</sequence>
<gene>
    <name evidence="2" type="ORF">OKA04_17025</name>
</gene>
<name>A0ABT3FT90_9BACT</name>